<sequence>MGKGDNWASGNLIHATQAEENQPVSPALVEARGSVRPLLTKTTPFLLLLRKARKREPRSSLELCPVYGNRLTIFYMGLISQMPVNELTDHLMVSNHRRPWTLERRYKCVAGLLGFRNLRVVGVSEIEKIGGVSLDGKQSPPPMDKHQRRYKSGNACRTFGGVSNLRVNGKSGIGKIGKEGNWASDNLTYTTKQNASVISRRFCVRPWYHSQSTALLAVQLLSPVSKIIPTLVSRLTRGYEGARNEILPQPTNSWWPALPGPLWRWSTS</sequence>
<protein>
    <submittedName>
        <fullName evidence="1">SFRICE_019843</fullName>
    </submittedName>
</protein>
<evidence type="ECO:0000313" key="1">
    <source>
        <dbReference type="EMBL" id="SOQ58741.1"/>
    </source>
</evidence>
<accession>A0A2H1X0A8</accession>
<dbReference type="AlphaFoldDB" id="A0A2H1X0A8"/>
<organism evidence="1">
    <name type="scientific">Spodoptera frugiperda</name>
    <name type="common">Fall armyworm</name>
    <dbReference type="NCBI Taxonomy" id="7108"/>
    <lineage>
        <taxon>Eukaryota</taxon>
        <taxon>Metazoa</taxon>
        <taxon>Ecdysozoa</taxon>
        <taxon>Arthropoda</taxon>
        <taxon>Hexapoda</taxon>
        <taxon>Insecta</taxon>
        <taxon>Pterygota</taxon>
        <taxon>Neoptera</taxon>
        <taxon>Endopterygota</taxon>
        <taxon>Lepidoptera</taxon>
        <taxon>Glossata</taxon>
        <taxon>Ditrysia</taxon>
        <taxon>Noctuoidea</taxon>
        <taxon>Noctuidae</taxon>
        <taxon>Amphipyrinae</taxon>
        <taxon>Spodoptera</taxon>
    </lineage>
</organism>
<proteinExistence type="predicted"/>
<gene>
    <name evidence="1" type="ORF">SFRICE_019843</name>
</gene>
<reference evidence="1" key="1">
    <citation type="submission" date="2016-07" db="EMBL/GenBank/DDBJ databases">
        <authorList>
            <person name="Bretaudeau A."/>
        </authorList>
    </citation>
    <scope>NUCLEOTIDE SEQUENCE</scope>
    <source>
        <strain evidence="1">Rice</strain>
        <tissue evidence="1">Whole body</tissue>
    </source>
</reference>
<name>A0A2H1X0A8_SPOFR</name>
<dbReference type="EMBL" id="ODYU01012439">
    <property type="protein sequence ID" value="SOQ58741.1"/>
    <property type="molecule type" value="Genomic_DNA"/>
</dbReference>